<proteinExistence type="predicted"/>
<dbReference type="Pfam" id="PF00378">
    <property type="entry name" value="ECH_1"/>
    <property type="match status" value="1"/>
</dbReference>
<protein>
    <submittedName>
        <fullName evidence="1">Enoyl-CoA hydratase</fullName>
    </submittedName>
</protein>
<comment type="caution">
    <text evidence="1">The sequence shown here is derived from an EMBL/GenBank/DDBJ whole genome shotgun (WGS) entry which is preliminary data.</text>
</comment>
<accession>A0ABW4P1C0</accession>
<dbReference type="CDD" id="cd06558">
    <property type="entry name" value="crotonase-like"/>
    <property type="match status" value="1"/>
</dbReference>
<dbReference type="EMBL" id="JBHUFB010000007">
    <property type="protein sequence ID" value="MFD1811534.1"/>
    <property type="molecule type" value="Genomic_DNA"/>
</dbReference>
<dbReference type="Proteomes" id="UP001597286">
    <property type="component" value="Unassembled WGS sequence"/>
</dbReference>
<dbReference type="InterPro" id="IPR029045">
    <property type="entry name" value="ClpP/crotonase-like_dom_sf"/>
</dbReference>
<gene>
    <name evidence="1" type="ORF">ACFSJG_04855</name>
</gene>
<reference evidence="2" key="1">
    <citation type="journal article" date="2019" name="Int. J. Syst. Evol. Microbiol.">
        <title>The Global Catalogue of Microorganisms (GCM) 10K type strain sequencing project: providing services to taxonomists for standard genome sequencing and annotation.</title>
        <authorList>
            <consortium name="The Broad Institute Genomics Platform"/>
            <consortium name="The Broad Institute Genome Sequencing Center for Infectious Disease"/>
            <person name="Wu L."/>
            <person name="Ma J."/>
        </authorList>
    </citation>
    <scope>NUCLEOTIDE SEQUENCE [LARGE SCALE GENOMIC DNA]</scope>
    <source>
        <strain evidence="2">DT72</strain>
    </source>
</reference>
<name>A0ABW4P1C0_9NOCA</name>
<evidence type="ECO:0000313" key="2">
    <source>
        <dbReference type="Proteomes" id="UP001597286"/>
    </source>
</evidence>
<sequence>MIETTTYIRREDPAPGVARIVLARPETRNAQSPELLYQLDAAFAHAAADNDVKVIVLSADGPDFSSGHDLKAGFTLPCSPVATLQSGLDAGGAEGHYAFECEAYLGLCKRWRDIPKPTIAQAQGRTIAGGLMLLWPMDIIVAGHDATFSDPVTAFGVNGIEYFTHAWELGARKAKEVLFTGRALTAAEARDVGMVNHVVAAAELDAYTLELAATIAARPTFGLRLAKESINRSLDAQGQSVALDAALALHNLGHAHNLGQHGQILDPTGADVIRAGAKRKEAIA</sequence>
<dbReference type="RefSeq" id="WP_378484073.1">
    <property type="nucleotide sequence ID" value="NZ_JBHUFB010000007.1"/>
</dbReference>
<evidence type="ECO:0000313" key="1">
    <source>
        <dbReference type="EMBL" id="MFD1811534.1"/>
    </source>
</evidence>
<dbReference type="PANTHER" id="PTHR11941:SF124">
    <property type="entry name" value="ENOYL-COA HYDRATASE ECHA13-RELATED"/>
    <property type="match status" value="1"/>
</dbReference>
<keyword evidence="2" id="KW-1185">Reference proteome</keyword>
<dbReference type="SUPFAM" id="SSF52096">
    <property type="entry name" value="ClpP/crotonase"/>
    <property type="match status" value="1"/>
</dbReference>
<dbReference type="InterPro" id="IPR001753">
    <property type="entry name" value="Enoyl-CoA_hydra/iso"/>
</dbReference>
<organism evidence="1 2">
    <name type="scientific">Rhodococcus gannanensis</name>
    <dbReference type="NCBI Taxonomy" id="1960308"/>
    <lineage>
        <taxon>Bacteria</taxon>
        <taxon>Bacillati</taxon>
        <taxon>Actinomycetota</taxon>
        <taxon>Actinomycetes</taxon>
        <taxon>Mycobacteriales</taxon>
        <taxon>Nocardiaceae</taxon>
        <taxon>Rhodococcus</taxon>
    </lineage>
</organism>
<dbReference type="PANTHER" id="PTHR11941">
    <property type="entry name" value="ENOYL-COA HYDRATASE-RELATED"/>
    <property type="match status" value="1"/>
</dbReference>
<dbReference type="Gene3D" id="3.90.226.10">
    <property type="entry name" value="2-enoyl-CoA Hydratase, Chain A, domain 1"/>
    <property type="match status" value="1"/>
</dbReference>
<dbReference type="NCBIfam" id="NF006140">
    <property type="entry name" value="PRK08290.1"/>
    <property type="match status" value="1"/>
</dbReference>